<comment type="caution">
    <text evidence="2">The sequence shown here is derived from an EMBL/GenBank/DDBJ whole genome shotgun (WGS) entry which is preliminary data.</text>
</comment>
<feature type="region of interest" description="Disordered" evidence="1">
    <location>
        <begin position="79"/>
        <end position="113"/>
    </location>
</feature>
<sequence length="210" mass="22496">MTFCRSGTDCLIVSVCARRLLPVFPKLGIISSSLPAAVSSTSGTPGSGRFKTQVFPLHDTTDTCETGCPRPSPRCHLHRSVSSRLHDPRRDAQNGRIGAVDGGGRGNLRLPSRDERAVDTHTEVVRVYTSSCVWASPSTSFLSLPRRAPCPSSPSPCNASSTANAPIQVNSFKTPTFAIVAALGLLVSRWDASERLLPLIASRPVARKPY</sequence>
<protein>
    <submittedName>
        <fullName evidence="2">Uncharacterized protein</fullName>
    </submittedName>
</protein>
<keyword evidence="3" id="KW-1185">Reference proteome</keyword>
<accession>A0AAV9ZMG2</accession>
<reference evidence="2 3" key="1">
    <citation type="journal article" date="2024" name="J Genomics">
        <title>Draft genome sequencing and assembly of Favolaschia claudopus CIRM-BRFM 2984 isolated from oak limbs.</title>
        <authorList>
            <person name="Navarro D."/>
            <person name="Drula E."/>
            <person name="Chaduli D."/>
            <person name="Cazenave R."/>
            <person name="Ahrendt S."/>
            <person name="Wang J."/>
            <person name="Lipzen A."/>
            <person name="Daum C."/>
            <person name="Barry K."/>
            <person name="Grigoriev I.V."/>
            <person name="Favel A."/>
            <person name="Rosso M.N."/>
            <person name="Martin F."/>
        </authorList>
    </citation>
    <scope>NUCLEOTIDE SEQUENCE [LARGE SCALE GENOMIC DNA]</scope>
    <source>
        <strain evidence="2 3">CIRM-BRFM 2984</strain>
    </source>
</reference>
<dbReference type="EMBL" id="JAWWNJ010000131">
    <property type="protein sequence ID" value="KAK6987538.1"/>
    <property type="molecule type" value="Genomic_DNA"/>
</dbReference>
<feature type="compositionally biased region" description="Basic and acidic residues" evidence="1">
    <location>
        <begin position="84"/>
        <end position="93"/>
    </location>
</feature>
<gene>
    <name evidence="2" type="ORF">R3P38DRAFT_3230638</name>
</gene>
<evidence type="ECO:0000313" key="2">
    <source>
        <dbReference type="EMBL" id="KAK6987538.1"/>
    </source>
</evidence>
<name>A0AAV9ZMG2_9AGAR</name>
<dbReference type="AlphaFoldDB" id="A0AAV9ZMG2"/>
<organism evidence="2 3">
    <name type="scientific">Favolaschia claudopus</name>
    <dbReference type="NCBI Taxonomy" id="2862362"/>
    <lineage>
        <taxon>Eukaryota</taxon>
        <taxon>Fungi</taxon>
        <taxon>Dikarya</taxon>
        <taxon>Basidiomycota</taxon>
        <taxon>Agaricomycotina</taxon>
        <taxon>Agaricomycetes</taxon>
        <taxon>Agaricomycetidae</taxon>
        <taxon>Agaricales</taxon>
        <taxon>Marasmiineae</taxon>
        <taxon>Mycenaceae</taxon>
        <taxon>Favolaschia</taxon>
    </lineage>
</organism>
<evidence type="ECO:0000313" key="3">
    <source>
        <dbReference type="Proteomes" id="UP001362999"/>
    </source>
</evidence>
<proteinExistence type="predicted"/>
<dbReference type="Proteomes" id="UP001362999">
    <property type="component" value="Unassembled WGS sequence"/>
</dbReference>
<evidence type="ECO:0000256" key="1">
    <source>
        <dbReference type="SAM" id="MobiDB-lite"/>
    </source>
</evidence>